<dbReference type="InterPro" id="IPR006102">
    <property type="entry name" value="Ig-like_GH2"/>
</dbReference>
<dbReference type="Pfam" id="PF00703">
    <property type="entry name" value="Glyco_hydro_2"/>
    <property type="match status" value="1"/>
</dbReference>
<dbReference type="InterPro" id="IPR050887">
    <property type="entry name" value="Beta-mannosidase_GH2"/>
</dbReference>
<feature type="domain" description="Beta-mannosidase Ig-fold" evidence="14">
    <location>
        <begin position="813"/>
        <end position="889"/>
    </location>
</feature>
<dbReference type="InterPro" id="IPR017853">
    <property type="entry name" value="GH"/>
</dbReference>
<dbReference type="Pfam" id="PF17786">
    <property type="entry name" value="Mannosidase_ig"/>
    <property type="match status" value="1"/>
</dbReference>
<accession>A0ABT5IED1</accession>
<dbReference type="InterPro" id="IPR054593">
    <property type="entry name" value="Beta-mannosidase-like_N2"/>
</dbReference>
<dbReference type="Gene3D" id="2.60.40.10">
    <property type="entry name" value="Immunoglobulins"/>
    <property type="match status" value="3"/>
</dbReference>
<protein>
    <recommendedName>
        <fullName evidence="11">Beta-mannosidase B</fullName>
        <ecNumber evidence="5">3.2.1.25</ecNumber>
    </recommendedName>
    <alternativeName>
        <fullName evidence="12">Mannanase B</fullName>
    </alternativeName>
</protein>
<evidence type="ECO:0000259" key="13">
    <source>
        <dbReference type="Pfam" id="PF00703"/>
    </source>
</evidence>
<comment type="catalytic activity">
    <reaction evidence="1">
        <text>Hydrolysis of terminal, non-reducing beta-D-mannose residues in beta-D-mannosides.</text>
        <dbReference type="EC" id="3.2.1.25"/>
    </reaction>
</comment>
<dbReference type="Proteomes" id="UP001216595">
    <property type="component" value="Unassembled WGS sequence"/>
</dbReference>
<evidence type="ECO:0000256" key="11">
    <source>
        <dbReference type="ARBA" id="ARBA00041069"/>
    </source>
</evidence>
<keyword evidence="18" id="KW-1185">Reference proteome</keyword>
<dbReference type="GO" id="GO:0016787">
    <property type="term" value="F:hydrolase activity"/>
    <property type="evidence" value="ECO:0007669"/>
    <property type="project" value="UniProtKB-KW"/>
</dbReference>
<reference evidence="17 18" key="1">
    <citation type="submission" date="2023-01" db="EMBL/GenBank/DDBJ databases">
        <title>Novel species of the genus Asticcacaulis isolated from rivers.</title>
        <authorList>
            <person name="Lu H."/>
        </authorList>
    </citation>
    <scope>NUCLEOTIDE SEQUENCE [LARGE SCALE GENOMIC DNA]</scope>
    <source>
        <strain evidence="17 18">DXS10W</strain>
    </source>
</reference>
<dbReference type="Pfam" id="PF22666">
    <property type="entry name" value="Glyco_hydro_2_N2"/>
    <property type="match status" value="1"/>
</dbReference>
<evidence type="ECO:0000256" key="9">
    <source>
        <dbReference type="ARBA" id="ARBA00023295"/>
    </source>
</evidence>
<feature type="domain" description="Mannosidase Ig/CBM-like" evidence="15">
    <location>
        <begin position="723"/>
        <end position="809"/>
    </location>
</feature>
<comment type="pathway">
    <text evidence="3">Glycan metabolism; N-glycan degradation.</text>
</comment>
<dbReference type="Gene3D" id="3.20.20.80">
    <property type="entry name" value="Glycosidases"/>
    <property type="match status" value="1"/>
</dbReference>
<dbReference type="Gene3D" id="2.60.120.260">
    <property type="entry name" value="Galactose-binding domain-like"/>
    <property type="match status" value="1"/>
</dbReference>
<feature type="domain" description="Glycoside hydrolase family 2 immunoglobulin-like beta-sandwich" evidence="13">
    <location>
        <begin position="251"/>
        <end position="358"/>
    </location>
</feature>
<dbReference type="InterPro" id="IPR041447">
    <property type="entry name" value="Mannosidase_ig"/>
</dbReference>
<evidence type="ECO:0000256" key="8">
    <source>
        <dbReference type="ARBA" id="ARBA00023180"/>
    </source>
</evidence>
<organism evidence="17 18">
    <name type="scientific">Asticcacaulis currens</name>
    <dbReference type="NCBI Taxonomy" id="2984210"/>
    <lineage>
        <taxon>Bacteria</taxon>
        <taxon>Pseudomonadati</taxon>
        <taxon>Pseudomonadota</taxon>
        <taxon>Alphaproteobacteria</taxon>
        <taxon>Caulobacterales</taxon>
        <taxon>Caulobacteraceae</taxon>
        <taxon>Asticcacaulis</taxon>
    </lineage>
</organism>
<evidence type="ECO:0000256" key="1">
    <source>
        <dbReference type="ARBA" id="ARBA00000829"/>
    </source>
</evidence>
<dbReference type="PANTHER" id="PTHR43730:SF1">
    <property type="entry name" value="BETA-MANNOSIDASE"/>
    <property type="match status" value="1"/>
</dbReference>
<evidence type="ECO:0000256" key="7">
    <source>
        <dbReference type="ARBA" id="ARBA00022801"/>
    </source>
</evidence>
<comment type="subunit">
    <text evidence="4">Homodimer.</text>
</comment>
<dbReference type="PANTHER" id="PTHR43730">
    <property type="entry name" value="BETA-MANNOSIDASE"/>
    <property type="match status" value="1"/>
</dbReference>
<sequence length="893" mass="100959">MHRTVISKGRGAGGMDGLITFCLWLIVALSLTSVPVWAETVKGSETRTLTEGWRFRIAEGDPNRAAHPEVAEWMTATVPGTVQSDLIALGKLKDPYVGLNEAAAQWVGLSDWEYETSFTLDEATLKRGHVDLVFDGLDTFAEVTLNGRVLLSADNMFRSWRVPVKDMVVGGANRLHIRFASPINKMRPFMQGLSYYQPGAYDSAFGDEPLGQNSSAYVRKAGYQYGWDWGPRLVTLGPWRPVRLDIYDGVRLLDFFAQQQHLDDQVAALEARFEIVSDAVRNATLEVTVTDPDGKSQTQTQTLPLYAGSNSLSLPVRIDHPKRWWPVGYGRPDRYTVRARVLSDGVVMGERVQRIGLRTSEIRRQKDEWGRSFEILINGVPIYMKGANMIPLDMMPPRVSDAYRDRILKTAIDANMNMLRLWGGGHYFDDGFYDWADAHGLMLWQDFMFGGSIPPYDEAYRENVRQEAYDQVRRLRHHPSVVIWGGNNEVQVNWDNWGDSQALKDKVGRKEAERIHTGLVRLFDQVLRGAVDKYSPGTPYWPGSPTADYDGPSDGDRDGDRHYWTVWGGKQPVETYLTVTPRFMSEYGLQSFPVMATIKTFAGPKDMAIDAPVMIAHQKFDKGRGNQRLLMYINNNYGQPRRFEDFVYLSQVMQAEGIELAARHLRASRPQNMGGLYWQLNDVWPVASWSSVDYYGRWKALHYSARRFYAPVSVSLLRRDGVTELSVVSDRQSEARLHWRLKVMTLDGKLLSQWTQDLNAAPLSAQVIMRISDADLLKGADPKSTVVSVELLENDQVLSRHQSYFVASKALALRDPKIRSRLTRTTDGYRLTLSARTLARQVWVDTDAPEVSLSDNAFDLMPGETVSLDLKTSASEAQLRRALTIRSLYGAAQ</sequence>
<dbReference type="InterPro" id="IPR036156">
    <property type="entry name" value="Beta-gal/glucu_dom_sf"/>
</dbReference>
<feature type="domain" description="Beta-mannosidase-like galactose-binding" evidence="16">
    <location>
        <begin position="64"/>
        <end position="240"/>
    </location>
</feature>
<dbReference type="Pfam" id="PF17753">
    <property type="entry name" value="Ig_mannosidase"/>
    <property type="match status" value="1"/>
</dbReference>
<dbReference type="InterPro" id="IPR008979">
    <property type="entry name" value="Galactose-bd-like_sf"/>
</dbReference>
<evidence type="ECO:0000259" key="16">
    <source>
        <dbReference type="Pfam" id="PF22666"/>
    </source>
</evidence>
<proteinExistence type="inferred from homology"/>
<evidence type="ECO:0000256" key="10">
    <source>
        <dbReference type="ARBA" id="ARBA00038429"/>
    </source>
</evidence>
<comment type="subcellular location">
    <subcellularLocation>
        <location evidence="2">Secreted</location>
    </subcellularLocation>
</comment>
<keyword evidence="7 17" id="KW-0378">Hydrolase</keyword>
<dbReference type="EMBL" id="JAQQKW010000004">
    <property type="protein sequence ID" value="MDC7694303.1"/>
    <property type="molecule type" value="Genomic_DNA"/>
</dbReference>
<evidence type="ECO:0000256" key="4">
    <source>
        <dbReference type="ARBA" id="ARBA00011738"/>
    </source>
</evidence>
<evidence type="ECO:0000256" key="2">
    <source>
        <dbReference type="ARBA" id="ARBA00004613"/>
    </source>
</evidence>
<evidence type="ECO:0000256" key="12">
    <source>
        <dbReference type="ARBA" id="ARBA00041614"/>
    </source>
</evidence>
<evidence type="ECO:0000313" key="17">
    <source>
        <dbReference type="EMBL" id="MDC7694303.1"/>
    </source>
</evidence>
<keyword evidence="9" id="KW-0326">Glycosidase</keyword>
<dbReference type="SUPFAM" id="SSF49303">
    <property type="entry name" value="beta-Galactosidase/glucuronidase domain"/>
    <property type="match status" value="3"/>
</dbReference>
<evidence type="ECO:0000256" key="5">
    <source>
        <dbReference type="ARBA" id="ARBA00012754"/>
    </source>
</evidence>
<dbReference type="SUPFAM" id="SSF49785">
    <property type="entry name" value="Galactose-binding domain-like"/>
    <property type="match status" value="1"/>
</dbReference>
<dbReference type="RefSeq" id="WP_272741018.1">
    <property type="nucleotide sequence ID" value="NZ_JAQQKW010000004.1"/>
</dbReference>
<dbReference type="InterPro" id="IPR041625">
    <property type="entry name" value="Beta-mannosidase_Ig"/>
</dbReference>
<dbReference type="EC" id="3.2.1.25" evidence="5"/>
<comment type="similarity">
    <text evidence="10">Belongs to the glycosyl hydrolase 2 family. Beta-mannosidase B subfamily.</text>
</comment>
<evidence type="ECO:0000256" key="3">
    <source>
        <dbReference type="ARBA" id="ARBA00004740"/>
    </source>
</evidence>
<gene>
    <name evidence="17" type="ORF">PQU94_08420</name>
</gene>
<keyword evidence="6" id="KW-0964">Secreted</keyword>
<evidence type="ECO:0000259" key="14">
    <source>
        <dbReference type="Pfam" id="PF17753"/>
    </source>
</evidence>
<keyword evidence="8" id="KW-0325">Glycoprotein</keyword>
<name>A0ABT5IED1_9CAUL</name>
<evidence type="ECO:0000259" key="15">
    <source>
        <dbReference type="Pfam" id="PF17786"/>
    </source>
</evidence>
<dbReference type="InterPro" id="IPR013783">
    <property type="entry name" value="Ig-like_fold"/>
</dbReference>
<dbReference type="SUPFAM" id="SSF51445">
    <property type="entry name" value="(Trans)glycosidases"/>
    <property type="match status" value="1"/>
</dbReference>
<evidence type="ECO:0000313" key="18">
    <source>
        <dbReference type="Proteomes" id="UP001216595"/>
    </source>
</evidence>
<comment type="caution">
    <text evidence="17">The sequence shown here is derived from an EMBL/GenBank/DDBJ whole genome shotgun (WGS) entry which is preliminary data.</text>
</comment>
<evidence type="ECO:0000256" key="6">
    <source>
        <dbReference type="ARBA" id="ARBA00022525"/>
    </source>
</evidence>